<dbReference type="GO" id="GO:0006890">
    <property type="term" value="P:retrograde vesicle-mediated transport, Golgi to endoplasmic reticulum"/>
    <property type="evidence" value="ECO:0007669"/>
    <property type="project" value="Ensembl"/>
</dbReference>
<evidence type="ECO:0000256" key="1">
    <source>
        <dbReference type="ARBA" id="ARBA00004479"/>
    </source>
</evidence>
<dbReference type="GO" id="GO:0005886">
    <property type="term" value="C:plasma membrane"/>
    <property type="evidence" value="ECO:0007669"/>
    <property type="project" value="Ensembl"/>
</dbReference>
<comment type="subcellular location">
    <subcellularLocation>
        <location evidence="1">Membrane</location>
        <topology evidence="1">Single-pass type I membrane protein</topology>
    </subcellularLocation>
</comment>
<keyword evidence="2 6" id="KW-0812">Transmembrane</keyword>
<feature type="signal peptide" evidence="7">
    <location>
        <begin position="1"/>
        <end position="44"/>
    </location>
</feature>
<dbReference type="PROSITE" id="PS51328">
    <property type="entry name" value="L_LECTIN_LIKE"/>
    <property type="match status" value="1"/>
</dbReference>
<name>A0A452VJ73_URSMA</name>
<feature type="domain" description="L-type lectin-like" evidence="8">
    <location>
        <begin position="52"/>
        <end position="267"/>
    </location>
</feature>
<dbReference type="GO" id="GO:0050766">
    <property type="term" value="P:positive regulation of phagocytosis"/>
    <property type="evidence" value="ECO:0007669"/>
    <property type="project" value="Ensembl"/>
</dbReference>
<protein>
    <submittedName>
        <fullName evidence="9">Lectin, mannose binding 2</fullName>
    </submittedName>
</protein>
<proteinExistence type="predicted"/>
<keyword evidence="5 6" id="KW-0472">Membrane</keyword>
<feature type="transmembrane region" description="Helical" evidence="6">
    <location>
        <begin position="314"/>
        <end position="336"/>
    </location>
</feature>
<dbReference type="OMA" id="FRSSAGX"/>
<dbReference type="AlphaFoldDB" id="A0A452VJ73"/>
<dbReference type="GO" id="GO:0030134">
    <property type="term" value="C:COPII-coated ER to Golgi transport vesicle"/>
    <property type="evidence" value="ECO:0007669"/>
    <property type="project" value="TreeGrafter"/>
</dbReference>
<dbReference type="GO" id="GO:0031072">
    <property type="term" value="F:heat shock protein binding"/>
    <property type="evidence" value="ECO:0007669"/>
    <property type="project" value="Ensembl"/>
</dbReference>
<evidence type="ECO:0000313" key="9">
    <source>
        <dbReference type="Ensembl" id="ENSUMAP00000033751"/>
    </source>
</evidence>
<sequence>MAAEGWIWRWGWGRRCPGRPGLPGPGPGPTTLLLLFLFLGPVVADITDGNSEHLKREHSLIKPYQGVGSSSMPLWDFQGSTILTSQYVRLTPDERSKEGSIWNHQPCFLKDWEMHVHFKVHGAGKKNLHGDGIALWYTRDRLVPGPVFGSKDNFHGLAIFLDTYPNDETTEVCLYFLPQGGVGTRTSPWSWHRRGLQGLGPLLPPTGVRYSRGRLTVMTDLEDKNEWKNCIDITGVRLPTGYYFGASAGTGDLSDNHDIISMKLFQLMVEHTPDEENIDWTKIEPSVNFLKSPKDNVDDPTGNFRSGPLTGWRVFLLLLCALLGIIVCAVVGAVVFQKRQERNKRFY</sequence>
<keyword evidence="3 7" id="KW-0732">Signal</keyword>
<dbReference type="Pfam" id="PF03388">
    <property type="entry name" value="Lectin_leg-like"/>
    <property type="match status" value="2"/>
</dbReference>
<reference evidence="9" key="1">
    <citation type="submission" date="2019-03" db="UniProtKB">
        <authorList>
            <consortium name="Ensembl"/>
        </authorList>
    </citation>
    <scope>IDENTIFICATION</scope>
</reference>
<dbReference type="GO" id="GO:0005793">
    <property type="term" value="C:endoplasmic reticulum-Golgi intermediate compartment"/>
    <property type="evidence" value="ECO:0007669"/>
    <property type="project" value="Ensembl"/>
</dbReference>
<evidence type="ECO:0000259" key="8">
    <source>
        <dbReference type="PROSITE" id="PS51328"/>
    </source>
</evidence>
<feature type="chain" id="PRO_5019271818" evidence="7">
    <location>
        <begin position="45"/>
        <end position="347"/>
    </location>
</feature>
<dbReference type="SUPFAM" id="SSF49899">
    <property type="entry name" value="Concanavalin A-like lectins/glucanases"/>
    <property type="match status" value="1"/>
</dbReference>
<evidence type="ECO:0000256" key="6">
    <source>
        <dbReference type="SAM" id="Phobius"/>
    </source>
</evidence>
<gene>
    <name evidence="9" type="primary">LMAN2</name>
</gene>
<evidence type="ECO:0000256" key="4">
    <source>
        <dbReference type="ARBA" id="ARBA00022989"/>
    </source>
</evidence>
<evidence type="ECO:0000256" key="5">
    <source>
        <dbReference type="ARBA" id="ARBA00023136"/>
    </source>
</evidence>
<evidence type="ECO:0000256" key="3">
    <source>
        <dbReference type="ARBA" id="ARBA00022729"/>
    </source>
</evidence>
<evidence type="ECO:0000256" key="2">
    <source>
        <dbReference type="ARBA" id="ARBA00022692"/>
    </source>
</evidence>
<dbReference type="GO" id="GO:0009986">
    <property type="term" value="C:cell surface"/>
    <property type="evidence" value="ECO:0007669"/>
    <property type="project" value="Ensembl"/>
</dbReference>
<dbReference type="PANTHER" id="PTHR12223:SF36">
    <property type="entry name" value="VESICULAR INTEGRAL-MEMBRANE PROTEIN VIP36"/>
    <property type="match status" value="1"/>
</dbReference>
<evidence type="ECO:0000256" key="7">
    <source>
        <dbReference type="SAM" id="SignalP"/>
    </source>
</evidence>
<dbReference type="GO" id="GO:0005537">
    <property type="term" value="F:D-mannose binding"/>
    <property type="evidence" value="ECO:0007669"/>
    <property type="project" value="Ensembl"/>
</dbReference>
<dbReference type="GO" id="GO:0005789">
    <property type="term" value="C:endoplasmic reticulum membrane"/>
    <property type="evidence" value="ECO:0007669"/>
    <property type="project" value="TreeGrafter"/>
</dbReference>
<dbReference type="GO" id="GO:0000139">
    <property type="term" value="C:Golgi membrane"/>
    <property type="evidence" value="ECO:0007669"/>
    <property type="project" value="TreeGrafter"/>
</dbReference>
<dbReference type="InterPro" id="IPR013320">
    <property type="entry name" value="ConA-like_dom_sf"/>
</dbReference>
<dbReference type="GO" id="GO:0006888">
    <property type="term" value="P:endoplasmic reticulum to Golgi vesicle-mediated transport"/>
    <property type="evidence" value="ECO:0007669"/>
    <property type="project" value="TreeGrafter"/>
</dbReference>
<accession>A0A452VJ73</accession>
<dbReference type="Ensembl" id="ENSUMAT00000039935.1">
    <property type="protein sequence ID" value="ENSUMAP00000033751.1"/>
    <property type="gene ID" value="ENSUMAG00000024320.1"/>
</dbReference>
<organism evidence="9">
    <name type="scientific">Ursus maritimus</name>
    <name type="common">Polar bear</name>
    <name type="synonym">Thalarctos maritimus</name>
    <dbReference type="NCBI Taxonomy" id="29073"/>
    <lineage>
        <taxon>Eukaryota</taxon>
        <taxon>Metazoa</taxon>
        <taxon>Chordata</taxon>
        <taxon>Craniata</taxon>
        <taxon>Vertebrata</taxon>
        <taxon>Euteleostomi</taxon>
        <taxon>Mammalia</taxon>
        <taxon>Eutheria</taxon>
        <taxon>Laurasiatheria</taxon>
        <taxon>Carnivora</taxon>
        <taxon>Caniformia</taxon>
        <taxon>Ursidae</taxon>
        <taxon>Ursus</taxon>
    </lineage>
</organism>
<dbReference type="InterPro" id="IPR051136">
    <property type="entry name" value="Intracellular_Lectin-GPT"/>
</dbReference>
<dbReference type="PANTHER" id="PTHR12223">
    <property type="entry name" value="VESICULAR MANNOSE-BINDING LECTIN"/>
    <property type="match status" value="1"/>
</dbReference>
<dbReference type="GO" id="GO:0005615">
    <property type="term" value="C:extracellular space"/>
    <property type="evidence" value="ECO:0007669"/>
    <property type="project" value="Ensembl"/>
</dbReference>
<dbReference type="GeneTree" id="ENSGT00940000158355"/>
<dbReference type="Gene3D" id="2.60.120.200">
    <property type="match status" value="2"/>
</dbReference>
<keyword evidence="4 6" id="KW-1133">Transmembrane helix</keyword>
<dbReference type="InterPro" id="IPR005052">
    <property type="entry name" value="Lectin_leg"/>
</dbReference>